<evidence type="ECO:0000313" key="4">
    <source>
        <dbReference type="Proteomes" id="UP000373269"/>
    </source>
</evidence>
<evidence type="ECO:0000256" key="1">
    <source>
        <dbReference type="SAM" id="Phobius"/>
    </source>
</evidence>
<sequence>MEAIVLFSALFLMPVIAFFFMFRFLKHFSKQNEGIALTSFLFALIIWTFSSSILLAGGG</sequence>
<dbReference type="AlphaFoldDB" id="A0AAX3WXU3"/>
<reference evidence="3" key="2">
    <citation type="submission" date="2023-05" db="EMBL/GenBank/DDBJ databases">
        <title>Comparative genomics of Bacillaceae isolates and their secondary metabolite potential.</title>
        <authorList>
            <person name="Song L."/>
            <person name="Nielsen L.J."/>
            <person name="Mohite O."/>
            <person name="Xu X."/>
            <person name="Weber T."/>
            <person name="Kovacs A.T."/>
        </authorList>
    </citation>
    <scope>NUCLEOTIDE SEQUENCE</scope>
    <source>
        <strain evidence="3">LY1</strain>
    </source>
</reference>
<dbReference type="Proteomes" id="UP000373269">
    <property type="component" value="Chromosome"/>
</dbReference>
<proteinExistence type="predicted"/>
<keyword evidence="1" id="KW-0472">Membrane</keyword>
<keyword evidence="4" id="KW-1185">Reference proteome</keyword>
<organism evidence="3 5">
    <name type="scientific">Lysinibacillus pakistanensis</name>
    <dbReference type="NCBI Taxonomy" id="759811"/>
    <lineage>
        <taxon>Bacteria</taxon>
        <taxon>Bacillati</taxon>
        <taxon>Bacillota</taxon>
        <taxon>Bacilli</taxon>
        <taxon>Bacillales</taxon>
        <taxon>Bacillaceae</taxon>
        <taxon>Lysinibacillus</taxon>
    </lineage>
</organism>
<dbReference type="RefSeq" id="WP_283870015.1">
    <property type="nucleotide sequence ID" value="NZ_CP045835.1"/>
</dbReference>
<name>A0AAX3WXU3_9BACI</name>
<dbReference type="EMBL" id="CP045835">
    <property type="protein sequence ID" value="QGG53571.1"/>
    <property type="molecule type" value="Genomic_DNA"/>
</dbReference>
<accession>A0AAX3WXU3</accession>
<dbReference type="EMBL" id="CP126101">
    <property type="protein sequence ID" value="WHY51446.1"/>
    <property type="molecule type" value="Genomic_DNA"/>
</dbReference>
<feature type="transmembrane region" description="Helical" evidence="1">
    <location>
        <begin position="6"/>
        <end position="25"/>
    </location>
</feature>
<reference evidence="2 4" key="1">
    <citation type="submission" date="2019-11" db="EMBL/GenBank/DDBJ databases">
        <title>Whole Genome Sequencing and Comparative Genomic Analyses of Lysinibacillus pakistanensis LZH-9, a Halotolerant Strain with Excellent COD Removal Capability.</title>
        <authorList>
            <person name="Zhou H."/>
        </authorList>
    </citation>
    <scope>NUCLEOTIDE SEQUENCE [LARGE SCALE GENOMIC DNA]</scope>
    <source>
        <strain evidence="2 4">LZH-9</strain>
    </source>
</reference>
<protein>
    <submittedName>
        <fullName evidence="3">TcpD family membrane protein</fullName>
    </submittedName>
</protein>
<evidence type="ECO:0000313" key="5">
    <source>
        <dbReference type="Proteomes" id="UP001178322"/>
    </source>
</evidence>
<dbReference type="NCBIfam" id="NF040686">
    <property type="entry name" value="TcpD_dom"/>
    <property type="match status" value="1"/>
</dbReference>
<keyword evidence="1" id="KW-1133">Transmembrane helix</keyword>
<evidence type="ECO:0000313" key="2">
    <source>
        <dbReference type="EMBL" id="QGG53571.1"/>
    </source>
</evidence>
<evidence type="ECO:0000313" key="3">
    <source>
        <dbReference type="EMBL" id="WHY51446.1"/>
    </source>
</evidence>
<dbReference type="InterPro" id="IPR049746">
    <property type="entry name" value="TcpD-like_C"/>
</dbReference>
<keyword evidence="1" id="KW-0812">Transmembrane</keyword>
<feature type="transmembrane region" description="Helical" evidence="1">
    <location>
        <begin position="37"/>
        <end position="57"/>
    </location>
</feature>
<gene>
    <name evidence="2" type="ORF">GDS87_23060</name>
    <name evidence="3" type="ORF">QNH24_24825</name>
</gene>
<dbReference type="Proteomes" id="UP001178322">
    <property type="component" value="Chromosome"/>
</dbReference>